<feature type="domain" description="Cryptic loci regulator 2 N-terminal" evidence="4">
    <location>
        <begin position="72"/>
        <end position="135"/>
    </location>
</feature>
<feature type="domain" description="Cryptic loci regulator 2 C-terminal" evidence="3">
    <location>
        <begin position="463"/>
        <end position="594"/>
    </location>
</feature>
<evidence type="ECO:0008006" key="7">
    <source>
        <dbReference type="Google" id="ProtNLM"/>
    </source>
</evidence>
<evidence type="ECO:0000313" key="5">
    <source>
        <dbReference type="EMBL" id="WWC60517.1"/>
    </source>
</evidence>
<gene>
    <name evidence="5" type="ORF">I303_103091</name>
</gene>
<dbReference type="PANTHER" id="PTHR38046">
    <property type="entry name" value="CRYPTIC LOCI REGULATOR 2"/>
    <property type="match status" value="1"/>
</dbReference>
<evidence type="ECO:0000313" key="6">
    <source>
        <dbReference type="Proteomes" id="UP000078595"/>
    </source>
</evidence>
<feature type="compositionally biased region" description="Basic and acidic residues" evidence="2">
    <location>
        <begin position="14"/>
        <end position="30"/>
    </location>
</feature>
<dbReference type="GO" id="GO:0030466">
    <property type="term" value="P:silent mating-type cassette heterochromatin formation"/>
    <property type="evidence" value="ECO:0007669"/>
    <property type="project" value="TreeGrafter"/>
</dbReference>
<dbReference type="AlphaFoldDB" id="A0AAJ8MGS8"/>
<evidence type="ECO:0000256" key="1">
    <source>
        <dbReference type="SAM" id="Coils"/>
    </source>
</evidence>
<dbReference type="GeneID" id="28966810"/>
<accession>A0AAJ8MGS8</accession>
<dbReference type="GO" id="GO:0031934">
    <property type="term" value="C:mating-type region heterochromatin"/>
    <property type="evidence" value="ECO:0007669"/>
    <property type="project" value="TreeGrafter"/>
</dbReference>
<dbReference type="GO" id="GO:0070824">
    <property type="term" value="C:SHREC complex"/>
    <property type="evidence" value="ECO:0007669"/>
    <property type="project" value="InterPro"/>
</dbReference>
<dbReference type="GO" id="GO:0033553">
    <property type="term" value="C:rDNA heterochromatin"/>
    <property type="evidence" value="ECO:0007669"/>
    <property type="project" value="TreeGrafter"/>
</dbReference>
<dbReference type="RefSeq" id="XP_065824762.1">
    <property type="nucleotide sequence ID" value="XM_065968690.1"/>
</dbReference>
<evidence type="ECO:0000259" key="3">
    <source>
        <dbReference type="Pfam" id="PF10383"/>
    </source>
</evidence>
<proteinExistence type="predicted"/>
<feature type="compositionally biased region" description="Polar residues" evidence="2">
    <location>
        <begin position="144"/>
        <end position="157"/>
    </location>
</feature>
<protein>
    <recommendedName>
        <fullName evidence="7">Cryptic loci regulator 2 C-terminal domain-containing protein</fullName>
    </recommendedName>
</protein>
<reference evidence="5" key="1">
    <citation type="submission" date="2013-07" db="EMBL/GenBank/DDBJ databases">
        <authorList>
            <consortium name="The Broad Institute Genome Sequencing Platform"/>
            <person name="Cuomo C."/>
            <person name="Litvintseva A."/>
            <person name="Chen Y."/>
            <person name="Heitman J."/>
            <person name="Sun S."/>
            <person name="Springer D."/>
            <person name="Dromer F."/>
            <person name="Young S.K."/>
            <person name="Zeng Q."/>
            <person name="Gargeya S."/>
            <person name="Fitzgerald M."/>
            <person name="Abouelleil A."/>
            <person name="Alvarado L."/>
            <person name="Berlin A.M."/>
            <person name="Chapman S.B."/>
            <person name="Dewar J."/>
            <person name="Goldberg J."/>
            <person name="Griggs A."/>
            <person name="Gujja S."/>
            <person name="Hansen M."/>
            <person name="Howarth C."/>
            <person name="Imamovic A."/>
            <person name="Larimer J."/>
            <person name="McCowan C."/>
            <person name="Murphy C."/>
            <person name="Pearson M."/>
            <person name="Priest M."/>
            <person name="Roberts A."/>
            <person name="Saif S."/>
            <person name="Shea T."/>
            <person name="Sykes S."/>
            <person name="Wortman J."/>
            <person name="Nusbaum C."/>
            <person name="Birren B."/>
        </authorList>
    </citation>
    <scope>NUCLEOTIDE SEQUENCE</scope>
    <source>
        <strain evidence="5">CBS 10117</strain>
    </source>
</reference>
<keyword evidence="1" id="KW-0175">Coiled coil</keyword>
<organism evidence="5 6">
    <name type="scientific">Kwoniella dejecticola CBS 10117</name>
    <dbReference type="NCBI Taxonomy" id="1296121"/>
    <lineage>
        <taxon>Eukaryota</taxon>
        <taxon>Fungi</taxon>
        <taxon>Dikarya</taxon>
        <taxon>Basidiomycota</taxon>
        <taxon>Agaricomycotina</taxon>
        <taxon>Tremellomycetes</taxon>
        <taxon>Tremellales</taxon>
        <taxon>Cryptococcaceae</taxon>
        <taxon>Kwoniella</taxon>
    </lineage>
</organism>
<dbReference type="Pfam" id="PF10383">
    <property type="entry name" value="Clr2"/>
    <property type="match status" value="1"/>
</dbReference>
<name>A0AAJ8MGS8_9TREE</name>
<feature type="region of interest" description="Disordered" evidence="2">
    <location>
        <begin position="1"/>
        <end position="35"/>
    </location>
</feature>
<evidence type="ECO:0000256" key="2">
    <source>
        <dbReference type="SAM" id="MobiDB-lite"/>
    </source>
</evidence>
<dbReference type="InterPro" id="IPR018839">
    <property type="entry name" value="Tscrpt-silencing_Clr2_C"/>
</dbReference>
<feature type="coiled-coil region" evidence="1">
    <location>
        <begin position="327"/>
        <end position="368"/>
    </location>
</feature>
<dbReference type="PANTHER" id="PTHR38046:SF1">
    <property type="entry name" value="CRYPTIC LOCI REGULATOR 2"/>
    <property type="match status" value="1"/>
</dbReference>
<dbReference type="Proteomes" id="UP000078595">
    <property type="component" value="Chromosome 3"/>
</dbReference>
<dbReference type="Pfam" id="PF16761">
    <property type="entry name" value="Clr2_transil"/>
    <property type="match status" value="1"/>
</dbReference>
<reference evidence="5" key="2">
    <citation type="submission" date="2024-02" db="EMBL/GenBank/DDBJ databases">
        <title>Comparative genomics of Cryptococcus and Kwoniella reveals pathogenesis evolution and contrasting modes of karyotype evolution via chromosome fusion or intercentromeric recombination.</title>
        <authorList>
            <person name="Coelho M.A."/>
            <person name="David-Palma M."/>
            <person name="Shea T."/>
            <person name="Bowers K."/>
            <person name="McGinley-Smith S."/>
            <person name="Mohammad A.W."/>
            <person name="Gnirke A."/>
            <person name="Yurkov A.M."/>
            <person name="Nowrousian M."/>
            <person name="Sun S."/>
            <person name="Cuomo C.A."/>
            <person name="Heitman J."/>
        </authorList>
    </citation>
    <scope>NUCLEOTIDE SEQUENCE</scope>
    <source>
        <strain evidence="5">CBS 10117</strain>
    </source>
</reference>
<keyword evidence="6" id="KW-1185">Reference proteome</keyword>
<dbReference type="InterPro" id="IPR038986">
    <property type="entry name" value="Clr2"/>
</dbReference>
<dbReference type="KEGG" id="kdj:28966810"/>
<feature type="region of interest" description="Disordered" evidence="2">
    <location>
        <begin position="134"/>
        <end position="171"/>
    </location>
</feature>
<dbReference type="EMBL" id="CP144532">
    <property type="protein sequence ID" value="WWC60517.1"/>
    <property type="molecule type" value="Genomic_DNA"/>
</dbReference>
<evidence type="ECO:0000259" key="4">
    <source>
        <dbReference type="Pfam" id="PF16761"/>
    </source>
</evidence>
<sequence>MVKATHPQLVWPRSDGDPSRWPDTTHKSSDDSWYEEVGEDSSRFDSYSNGIAKSLVHYLNLQVDPNSQRIPMPEGYKIFVHKKKQPNGDVRQDFYLFGTTNTAKFRSVPEFAPHAIWLFDRSKPLDDHSTCECRYGKGGPKRQSLPSSATKRPSGSSPLKEGSAKKKKAVVEPVEDTSLPAVVPERAEELRSQRRFRRGELVWFRIKTINPPSNSSASGLTPITHWPGLVSNVPLKSVIVNPGDTASASASSAWTLFGGSAPSSLKSSQPDVIKYYEYHIRPLGMFSAQDEVIKDAKDVLPWQVGSELLGGEHGWDSIGHFAEKALKDGVKKDAVKLQSNIKEEEQKIQERERRREQEREEVRQRAREQGIELGEEEEREPEKLDVEALLNKTWRSRWAKRIKFVELSEQYEEIVFRLSVALKTGSSITNSWAQTDKINVLPNDQDISAEDMTAILDQRKTLYQGLWWGGERIWLDDLVRLKKNRKDLPTGELAKPSDGAMDRGVFLKIRLIAIEVNNTTPTSTGWRCVLYGDLFELAKEGTPGSEPTHASNGGSDTSLVRFYKPPRGFAYKQLNEVASEVTVDVIDVAGRVYPDLLDGTTQSWFIDPSRPNEKEGRVIPGEGPLALAGLKSGTTVASKSSHWEEDLYSIVQSTTKSTETSMKDYYISLLRDEAGMPTPTVIQQSGNGQAGTLAEALGGLGETLKA</sequence>
<dbReference type="InterPro" id="IPR031915">
    <property type="entry name" value="Clr2_N"/>
</dbReference>